<sequence length="121" mass="14059">MARETESEEAALPPMLSKEEETEAAFWRLKRASDEWREDRVKRVLAQEGESPLRTLGRVLYVSACVLFDGLILTEIPVRMGKTTFSWLLLAALLVLAIKYQREYYGRWFDVDTDKIDFSQP</sequence>
<keyword evidence="1" id="KW-0472">Membrane</keyword>
<feature type="transmembrane region" description="Helical" evidence="1">
    <location>
        <begin position="59"/>
        <end position="78"/>
    </location>
</feature>
<proteinExistence type="predicted"/>
<keyword evidence="1" id="KW-0812">Transmembrane</keyword>
<reference evidence="2" key="1">
    <citation type="journal article" date="2014" name="Genome Biol. Evol.">
        <title>Pangenome evidence for extensive interdomain horizontal transfer affecting lineage core and shell genes in uncultured planktonic thaumarchaeota and euryarchaeota.</title>
        <authorList>
            <person name="Deschamps P."/>
            <person name="Zivanovic Y."/>
            <person name="Moreira D."/>
            <person name="Rodriguez-Valera F."/>
            <person name="Lopez-Garcia P."/>
        </authorList>
    </citation>
    <scope>NUCLEOTIDE SEQUENCE</scope>
</reference>
<keyword evidence="1" id="KW-1133">Transmembrane helix</keyword>
<evidence type="ECO:0000313" key="2">
    <source>
        <dbReference type="EMBL" id="AIE92062.1"/>
    </source>
</evidence>
<organism evidence="2">
    <name type="scientific">uncultured marine group II/III euryarchaeote AD1000_19_G08</name>
    <dbReference type="NCBI Taxonomy" id="1457733"/>
    <lineage>
        <taxon>Archaea</taxon>
        <taxon>Methanobacteriati</taxon>
        <taxon>Methanobacteriota</taxon>
        <taxon>environmental samples</taxon>
    </lineage>
</organism>
<name>A0A075FQU4_9EURY</name>
<dbReference type="EMBL" id="KF900356">
    <property type="protein sequence ID" value="AIE92062.1"/>
    <property type="molecule type" value="Genomic_DNA"/>
</dbReference>
<evidence type="ECO:0000256" key="1">
    <source>
        <dbReference type="SAM" id="Phobius"/>
    </source>
</evidence>
<dbReference type="AlphaFoldDB" id="A0A075FQU4"/>
<feature type="transmembrane region" description="Helical" evidence="1">
    <location>
        <begin position="84"/>
        <end position="100"/>
    </location>
</feature>
<protein>
    <submittedName>
        <fullName evidence="2">Uncharacterized protein</fullName>
    </submittedName>
</protein>
<accession>A0A075FQU4</accession>